<dbReference type="GO" id="GO:0097367">
    <property type="term" value="F:carbohydrate derivative binding"/>
    <property type="evidence" value="ECO:0007669"/>
    <property type="project" value="InterPro"/>
</dbReference>
<dbReference type="EMBL" id="FZPA01000002">
    <property type="protein sequence ID" value="SNS56567.1"/>
    <property type="molecule type" value="Genomic_DNA"/>
</dbReference>
<feature type="domain" description="SIS" evidence="3">
    <location>
        <begin position="35"/>
        <end position="173"/>
    </location>
</feature>
<organism evidence="4 5">
    <name type="scientific">Sphingopyxis indica</name>
    <dbReference type="NCBI Taxonomy" id="436663"/>
    <lineage>
        <taxon>Bacteria</taxon>
        <taxon>Pseudomonadati</taxon>
        <taxon>Pseudomonadota</taxon>
        <taxon>Alphaproteobacteria</taxon>
        <taxon>Sphingomonadales</taxon>
        <taxon>Sphingomonadaceae</taxon>
        <taxon>Sphingopyxis</taxon>
    </lineage>
</organism>
<dbReference type="SUPFAM" id="SSF53697">
    <property type="entry name" value="SIS domain"/>
    <property type="match status" value="1"/>
</dbReference>
<dbReference type="AlphaFoldDB" id="A0A239FID4"/>
<feature type="domain" description="SIS" evidence="3">
    <location>
        <begin position="200"/>
        <end position="336"/>
    </location>
</feature>
<dbReference type="Proteomes" id="UP000198339">
    <property type="component" value="Unassembled WGS sequence"/>
</dbReference>
<evidence type="ECO:0000256" key="1">
    <source>
        <dbReference type="ARBA" id="ARBA00022576"/>
    </source>
</evidence>
<accession>A0A239FID4</accession>
<dbReference type="PROSITE" id="PS51464">
    <property type="entry name" value="SIS"/>
    <property type="match status" value="2"/>
</dbReference>
<keyword evidence="2" id="KW-0677">Repeat</keyword>
<evidence type="ECO:0000256" key="2">
    <source>
        <dbReference type="ARBA" id="ARBA00022737"/>
    </source>
</evidence>
<name>A0A239FID4_9SPHN</name>
<dbReference type="InterPro" id="IPR046348">
    <property type="entry name" value="SIS_dom_sf"/>
</dbReference>
<dbReference type="PANTHER" id="PTHR10937">
    <property type="entry name" value="GLUCOSAMINE--FRUCTOSE-6-PHOSPHATE AMINOTRANSFERASE, ISOMERIZING"/>
    <property type="match status" value="1"/>
</dbReference>
<keyword evidence="5" id="KW-1185">Reference proteome</keyword>
<gene>
    <name evidence="4" type="ORF">SAMN06295955_10293</name>
</gene>
<dbReference type="Pfam" id="PF01380">
    <property type="entry name" value="SIS"/>
    <property type="match status" value="2"/>
</dbReference>
<dbReference type="GO" id="GO:0008483">
    <property type="term" value="F:transaminase activity"/>
    <property type="evidence" value="ECO:0007669"/>
    <property type="project" value="UniProtKB-KW"/>
</dbReference>
<dbReference type="GO" id="GO:1901135">
    <property type="term" value="P:carbohydrate derivative metabolic process"/>
    <property type="evidence" value="ECO:0007669"/>
    <property type="project" value="InterPro"/>
</dbReference>
<proteinExistence type="predicted"/>
<dbReference type="PANTHER" id="PTHR10937:SF8">
    <property type="entry name" value="AMINOTRANSFERASE-RELATED"/>
    <property type="match status" value="1"/>
</dbReference>
<keyword evidence="1" id="KW-0808">Transferase</keyword>
<evidence type="ECO:0000313" key="4">
    <source>
        <dbReference type="EMBL" id="SNS56567.1"/>
    </source>
</evidence>
<evidence type="ECO:0000313" key="5">
    <source>
        <dbReference type="Proteomes" id="UP000198339"/>
    </source>
</evidence>
<dbReference type="InterPro" id="IPR001347">
    <property type="entry name" value="SIS_dom"/>
</dbReference>
<dbReference type="InterPro" id="IPR035490">
    <property type="entry name" value="GlmS/FrlB_SIS"/>
</dbReference>
<dbReference type="CDD" id="cd05009">
    <property type="entry name" value="SIS_GlmS_GlmD_2"/>
    <property type="match status" value="1"/>
</dbReference>
<dbReference type="CDD" id="cd05008">
    <property type="entry name" value="SIS_GlmS_GlmD_1"/>
    <property type="match status" value="1"/>
</dbReference>
<dbReference type="Gene3D" id="3.40.50.10490">
    <property type="entry name" value="Glucose-6-phosphate isomerase like protein, domain 1"/>
    <property type="match status" value="2"/>
</dbReference>
<dbReference type="InterPro" id="IPR035466">
    <property type="entry name" value="GlmS/AgaS_SIS"/>
</dbReference>
<keyword evidence="1" id="KW-0032">Aminotransferase</keyword>
<protein>
    <submittedName>
        <fullName evidence="4">Glutamine--fructose-6-phosphate transaminase</fullName>
    </submittedName>
</protein>
<reference evidence="4 5" key="1">
    <citation type="submission" date="2017-06" db="EMBL/GenBank/DDBJ databases">
        <authorList>
            <person name="Kim H.J."/>
            <person name="Triplett B.A."/>
        </authorList>
    </citation>
    <scope>NUCLEOTIDE SEQUENCE [LARGE SCALE GENOMIC DNA]</scope>
    <source>
        <strain evidence="4 5">DS15</strain>
    </source>
</reference>
<evidence type="ECO:0000259" key="3">
    <source>
        <dbReference type="PROSITE" id="PS51464"/>
    </source>
</evidence>
<sequence>MATSAERTLMFLEAASAGDAVERQFGCAQGVIIDILRSLAADPPSMVVTCARGSSDHAATFAKYAFERQLGWVTASAAPSISSIYQAPLKLGGSLFLAISQSGKSPDLLEAVERASHQGARTLALVNAPDTPLSKIADWTLPLCAGPENSVAATKSYIASLAAIARIVGSLERNDGGIAPDLAALPGLLRAAWRLDWSPMAAAFNESQGLFVLGRGPGLAIAQEAALKFKETCGIHAEAFSTAEVRHGPMALAATGLPMLIFRQDDESASGVDALIKELLAIGAKLLVAGSGPCGGAINLPVVDAPAALQPMLQIQSFYKAISSLAISRGHDPDRPPLLRKVTETV</sequence>